<comment type="caution">
    <text evidence="1">The sequence shown here is derived from an EMBL/GenBank/DDBJ whole genome shotgun (WGS) entry which is preliminary data.</text>
</comment>
<dbReference type="EMBL" id="JAACJK010000109">
    <property type="protein sequence ID" value="KAF5333320.1"/>
    <property type="molecule type" value="Genomic_DNA"/>
</dbReference>
<proteinExistence type="predicted"/>
<evidence type="ECO:0008006" key="3">
    <source>
        <dbReference type="Google" id="ProtNLM"/>
    </source>
</evidence>
<dbReference type="AlphaFoldDB" id="A0A8H5C194"/>
<dbReference type="Proteomes" id="UP000541558">
    <property type="component" value="Unassembled WGS sequence"/>
</dbReference>
<name>A0A8H5C194_9AGAR</name>
<dbReference type="SUPFAM" id="SSF52047">
    <property type="entry name" value="RNI-like"/>
    <property type="match status" value="1"/>
</dbReference>
<organism evidence="1 2">
    <name type="scientific">Ephemerocybe angulata</name>
    <dbReference type="NCBI Taxonomy" id="980116"/>
    <lineage>
        <taxon>Eukaryota</taxon>
        <taxon>Fungi</taxon>
        <taxon>Dikarya</taxon>
        <taxon>Basidiomycota</taxon>
        <taxon>Agaricomycotina</taxon>
        <taxon>Agaricomycetes</taxon>
        <taxon>Agaricomycetidae</taxon>
        <taxon>Agaricales</taxon>
        <taxon>Agaricineae</taxon>
        <taxon>Psathyrellaceae</taxon>
        <taxon>Ephemerocybe</taxon>
    </lineage>
</organism>
<evidence type="ECO:0000313" key="1">
    <source>
        <dbReference type="EMBL" id="KAF5333320.1"/>
    </source>
</evidence>
<dbReference type="OrthoDB" id="613763at2759"/>
<reference evidence="1 2" key="1">
    <citation type="journal article" date="2020" name="ISME J.">
        <title>Uncovering the hidden diversity of litter-decomposition mechanisms in mushroom-forming fungi.</title>
        <authorList>
            <person name="Floudas D."/>
            <person name="Bentzer J."/>
            <person name="Ahren D."/>
            <person name="Johansson T."/>
            <person name="Persson P."/>
            <person name="Tunlid A."/>
        </authorList>
    </citation>
    <scope>NUCLEOTIDE SEQUENCE [LARGE SCALE GENOMIC DNA]</scope>
    <source>
        <strain evidence="1 2">CBS 175.51</strain>
    </source>
</reference>
<evidence type="ECO:0000313" key="2">
    <source>
        <dbReference type="Proteomes" id="UP000541558"/>
    </source>
</evidence>
<keyword evidence="2" id="KW-1185">Reference proteome</keyword>
<sequence>MALPLELIEHICLYLPNSDLQVVATSSSLLCAVAQRILFKDVSVARRSLLVAVTLANKPHLARHVRDFKIVVGPSVTVLPSYYRALATALSHMRELVSLSISVPAQYSSILSAAPDAVFPRLRHLQASFTLDSHLLAFLSKTPGLTTLTLDQSLHAPRSEIPPTLLPHLSSFSGASQVAQLLVPGRPVSSLYLTSGDLTEEVVSFLAQSSAAVSTLDATTTSLPLPILETLSEAMPLLENIRLTTTYNLWDEFFNTPFIQNIKNALVAMNHLKSANVSGMLWKWLTKDGRVLTNEPHIPSQALDNTDDAEWTYDNHNTYYHH</sequence>
<protein>
    <recommendedName>
        <fullName evidence="3">F-box domain-containing protein</fullName>
    </recommendedName>
</protein>
<accession>A0A8H5C194</accession>
<dbReference type="InterPro" id="IPR032675">
    <property type="entry name" value="LRR_dom_sf"/>
</dbReference>
<dbReference type="Gene3D" id="3.80.10.10">
    <property type="entry name" value="Ribonuclease Inhibitor"/>
    <property type="match status" value="1"/>
</dbReference>
<gene>
    <name evidence="1" type="ORF">D9611_002208</name>
</gene>